<dbReference type="InterPro" id="IPR051040">
    <property type="entry name" value="COX23"/>
</dbReference>
<dbReference type="GO" id="GO:0005758">
    <property type="term" value="C:mitochondrial intermembrane space"/>
    <property type="evidence" value="ECO:0007669"/>
    <property type="project" value="UniProtKB-SubCell"/>
</dbReference>
<evidence type="ECO:0000256" key="4">
    <source>
        <dbReference type="ARBA" id="ARBA00038205"/>
    </source>
</evidence>
<comment type="subcellular location">
    <subcellularLocation>
        <location evidence="1">Mitochondrion intermembrane space</location>
    </subcellularLocation>
</comment>
<dbReference type="PANTHER" id="PTHR46811:SF1">
    <property type="entry name" value="COILED-COIL-HELIX-COILED-COIL-HELIX DOMAIN-CONTAINING PROTEIN 7"/>
    <property type="match status" value="1"/>
</dbReference>
<dbReference type="PROSITE" id="PS51808">
    <property type="entry name" value="CHCH"/>
    <property type="match status" value="1"/>
</dbReference>
<dbReference type="InterPro" id="IPR009069">
    <property type="entry name" value="Cys_alpha_HP_mot_SF"/>
</dbReference>
<gene>
    <name evidence="6" type="ORF">g.7681</name>
</gene>
<sequence>MGNDNYAEVPKLKTKDEKAIENIKLASQNSQRNNPCSKEQKQSYDCLNKNNYDHDSCQLYFDNYNACMGFWTSVKNERRRQGIRPLLPEPEDRERIREEYLKQFH</sequence>
<comment type="similarity">
    <text evidence="4">Belongs to the CHCHD7 family.</text>
</comment>
<protein>
    <recommendedName>
        <fullName evidence="5">Coiled-coil-helix-coiled-coil-helix domain-containing protein 7</fullName>
    </recommendedName>
</protein>
<keyword evidence="2" id="KW-0496">Mitochondrion</keyword>
<name>A0A1B6EB82_9HEMI</name>
<dbReference type="GO" id="GO:0033108">
    <property type="term" value="P:mitochondrial respiratory chain complex assembly"/>
    <property type="evidence" value="ECO:0007669"/>
    <property type="project" value="TreeGrafter"/>
</dbReference>
<dbReference type="PANTHER" id="PTHR46811">
    <property type="entry name" value="COILED-COIL-HELIX-COILED-COIL-HELIX DOMAIN-CONTAINING PROTEIN 7"/>
    <property type="match status" value="1"/>
</dbReference>
<dbReference type="EMBL" id="GEDC01002125">
    <property type="protein sequence ID" value="JAS35173.1"/>
    <property type="molecule type" value="Transcribed_RNA"/>
</dbReference>
<dbReference type="AlphaFoldDB" id="A0A1B6EB82"/>
<evidence type="ECO:0000256" key="3">
    <source>
        <dbReference type="ARBA" id="ARBA00023157"/>
    </source>
</evidence>
<dbReference type="InterPro" id="IPR048280">
    <property type="entry name" value="COX6B-like"/>
</dbReference>
<proteinExistence type="inferred from homology"/>
<dbReference type="SUPFAM" id="SSF47072">
    <property type="entry name" value="Cysteine alpha-hairpin motif"/>
    <property type="match status" value="1"/>
</dbReference>
<dbReference type="Gene3D" id="1.10.287.1130">
    <property type="entry name" value="CytochromE C oxidase copper chaperone"/>
    <property type="match status" value="1"/>
</dbReference>
<evidence type="ECO:0000313" key="6">
    <source>
        <dbReference type="EMBL" id="JAS35173.1"/>
    </source>
</evidence>
<organism evidence="6">
    <name type="scientific">Clastoptera arizonana</name>
    <name type="common">Arizona spittle bug</name>
    <dbReference type="NCBI Taxonomy" id="38151"/>
    <lineage>
        <taxon>Eukaryota</taxon>
        <taxon>Metazoa</taxon>
        <taxon>Ecdysozoa</taxon>
        <taxon>Arthropoda</taxon>
        <taxon>Hexapoda</taxon>
        <taxon>Insecta</taxon>
        <taxon>Pterygota</taxon>
        <taxon>Neoptera</taxon>
        <taxon>Paraneoptera</taxon>
        <taxon>Hemiptera</taxon>
        <taxon>Auchenorrhyncha</taxon>
        <taxon>Cercopoidea</taxon>
        <taxon>Clastopteridae</taxon>
        <taxon>Clastoptera</taxon>
    </lineage>
</organism>
<accession>A0A1B6EB82</accession>
<evidence type="ECO:0000256" key="2">
    <source>
        <dbReference type="ARBA" id="ARBA00023128"/>
    </source>
</evidence>
<evidence type="ECO:0000256" key="1">
    <source>
        <dbReference type="ARBA" id="ARBA00004569"/>
    </source>
</evidence>
<reference evidence="6" key="1">
    <citation type="submission" date="2015-12" db="EMBL/GenBank/DDBJ databases">
        <title>De novo transcriptome assembly of four potential Pierce s Disease insect vectors from Arizona vineyards.</title>
        <authorList>
            <person name="Tassone E.E."/>
        </authorList>
    </citation>
    <scope>NUCLEOTIDE SEQUENCE</scope>
</reference>
<keyword evidence="3" id="KW-1015">Disulfide bond</keyword>
<dbReference type="Pfam" id="PF02297">
    <property type="entry name" value="COX6B"/>
    <property type="match status" value="1"/>
</dbReference>
<evidence type="ECO:0000256" key="5">
    <source>
        <dbReference type="ARBA" id="ARBA00039509"/>
    </source>
</evidence>